<dbReference type="EMBL" id="JAKIKS010000007">
    <property type="protein sequence ID" value="MCL1123524.1"/>
    <property type="molecule type" value="Genomic_DNA"/>
</dbReference>
<dbReference type="Proteomes" id="UP001203423">
    <property type="component" value="Unassembled WGS sequence"/>
</dbReference>
<name>A0ABT0L752_9GAMM</name>
<gene>
    <name evidence="1" type="ORF">L2764_03265</name>
</gene>
<proteinExistence type="predicted"/>
<reference evidence="1 2" key="1">
    <citation type="submission" date="2022-01" db="EMBL/GenBank/DDBJ databases">
        <title>Whole genome-based taxonomy of the Shewanellaceae.</title>
        <authorList>
            <person name="Martin-Rodriguez A.J."/>
        </authorList>
    </citation>
    <scope>NUCLEOTIDE SEQUENCE [LARGE SCALE GENOMIC DNA]</scope>
    <source>
        <strain evidence="1 2">DSM 17177</strain>
    </source>
</reference>
<organism evidence="1 2">
    <name type="scientific">Shewanella surugensis</name>
    <dbReference type="NCBI Taxonomy" id="212020"/>
    <lineage>
        <taxon>Bacteria</taxon>
        <taxon>Pseudomonadati</taxon>
        <taxon>Pseudomonadota</taxon>
        <taxon>Gammaproteobacteria</taxon>
        <taxon>Alteromonadales</taxon>
        <taxon>Shewanellaceae</taxon>
        <taxon>Shewanella</taxon>
    </lineage>
</organism>
<accession>A0ABT0L752</accession>
<dbReference type="InterPro" id="IPR024406">
    <property type="entry name" value="TAC-10"/>
</dbReference>
<comment type="caution">
    <text evidence="1">The sequence shown here is derived from an EMBL/GenBank/DDBJ whole genome shotgun (WGS) entry which is preliminary data.</text>
</comment>
<dbReference type="Pfam" id="PF10963">
    <property type="entry name" value="Phage_TAC_10"/>
    <property type="match status" value="1"/>
</dbReference>
<sequence length="87" mass="9593">MKNTIELTIAGTDFKFNMTTEDCFDYNNGILPNDKVAPAQNLLTRTVDNKQKDELKALLDTSPASIGMIASTLITTFSPLVDIQVKK</sequence>
<evidence type="ECO:0000313" key="1">
    <source>
        <dbReference type="EMBL" id="MCL1123524.1"/>
    </source>
</evidence>
<dbReference type="RefSeq" id="WP_248938811.1">
    <property type="nucleotide sequence ID" value="NZ_JAKIKS010000007.1"/>
</dbReference>
<protein>
    <submittedName>
        <fullName evidence="1">Phage tail assembly chaperone</fullName>
    </submittedName>
</protein>
<evidence type="ECO:0000313" key="2">
    <source>
        <dbReference type="Proteomes" id="UP001203423"/>
    </source>
</evidence>
<keyword evidence="2" id="KW-1185">Reference proteome</keyword>